<accession>A0A0G1U8M5</accession>
<evidence type="ECO:0000256" key="1">
    <source>
        <dbReference type="SAM" id="Phobius"/>
    </source>
</evidence>
<keyword evidence="1" id="KW-0812">Transmembrane</keyword>
<evidence type="ECO:0000313" key="3">
    <source>
        <dbReference type="Proteomes" id="UP000033882"/>
    </source>
</evidence>
<organism evidence="2 3">
    <name type="scientific">Candidatus Wolfebacteria bacterium GW2011_GWA2_47_9b</name>
    <dbReference type="NCBI Taxonomy" id="1619005"/>
    <lineage>
        <taxon>Bacteria</taxon>
        <taxon>Candidatus Wolfeibacteriota</taxon>
    </lineage>
</organism>
<evidence type="ECO:0000313" key="2">
    <source>
        <dbReference type="EMBL" id="KKU90429.1"/>
    </source>
</evidence>
<sequence>MNNAQNFMTNVNIAYMLFIIATLLLVGLVTLFDKKDRRRLVK</sequence>
<protein>
    <submittedName>
        <fullName evidence="2">Uncharacterized protein</fullName>
    </submittedName>
</protein>
<dbReference type="EMBL" id="LCPB01000002">
    <property type="protein sequence ID" value="KKU90429.1"/>
    <property type="molecule type" value="Genomic_DNA"/>
</dbReference>
<proteinExistence type="predicted"/>
<feature type="transmembrane region" description="Helical" evidence="1">
    <location>
        <begin position="12"/>
        <end position="32"/>
    </location>
</feature>
<reference evidence="2 3" key="1">
    <citation type="journal article" date="2015" name="Nature">
        <title>rRNA introns, odd ribosomes, and small enigmatic genomes across a large radiation of phyla.</title>
        <authorList>
            <person name="Brown C.T."/>
            <person name="Hug L.A."/>
            <person name="Thomas B.C."/>
            <person name="Sharon I."/>
            <person name="Castelle C.J."/>
            <person name="Singh A."/>
            <person name="Wilkins M.J."/>
            <person name="Williams K.H."/>
            <person name="Banfield J.F."/>
        </authorList>
    </citation>
    <scope>NUCLEOTIDE SEQUENCE [LARGE SCALE GENOMIC DNA]</scope>
</reference>
<keyword evidence="1" id="KW-1133">Transmembrane helix</keyword>
<gene>
    <name evidence="2" type="ORF">UY19_C0002G0002</name>
</gene>
<comment type="caution">
    <text evidence="2">The sequence shown here is derived from an EMBL/GenBank/DDBJ whole genome shotgun (WGS) entry which is preliminary data.</text>
</comment>
<name>A0A0G1U8M5_9BACT</name>
<keyword evidence="1" id="KW-0472">Membrane</keyword>
<dbReference type="AlphaFoldDB" id="A0A0G1U8M5"/>
<dbReference type="Proteomes" id="UP000033882">
    <property type="component" value="Unassembled WGS sequence"/>
</dbReference>